<dbReference type="InterPro" id="IPR007502">
    <property type="entry name" value="Helicase-assoc_dom"/>
</dbReference>
<evidence type="ECO:0000313" key="8">
    <source>
        <dbReference type="Proteomes" id="UP001633002"/>
    </source>
</evidence>
<dbReference type="Pfam" id="PF04408">
    <property type="entry name" value="WHD_HA2"/>
    <property type="match status" value="1"/>
</dbReference>
<dbReference type="PANTHER" id="PTHR18934">
    <property type="entry name" value="ATP-DEPENDENT RNA HELICASE"/>
    <property type="match status" value="1"/>
</dbReference>
<keyword evidence="1" id="KW-0547">Nucleotide-binding</keyword>
<dbReference type="Pfam" id="PF07717">
    <property type="entry name" value="OB_NTP_bind"/>
    <property type="match status" value="1"/>
</dbReference>
<feature type="compositionally biased region" description="Acidic residues" evidence="5">
    <location>
        <begin position="24"/>
        <end position="51"/>
    </location>
</feature>
<dbReference type="Pfam" id="PF21010">
    <property type="entry name" value="HA2_C"/>
    <property type="match status" value="1"/>
</dbReference>
<dbReference type="GO" id="GO:0005524">
    <property type="term" value="F:ATP binding"/>
    <property type="evidence" value="ECO:0007669"/>
    <property type="project" value="UniProtKB-KW"/>
</dbReference>
<dbReference type="Gene3D" id="1.20.120.1080">
    <property type="match status" value="1"/>
</dbReference>
<feature type="domain" description="Helicase C-terminal" evidence="6">
    <location>
        <begin position="94"/>
        <end position="266"/>
    </location>
</feature>
<evidence type="ECO:0000259" key="6">
    <source>
        <dbReference type="PROSITE" id="PS51194"/>
    </source>
</evidence>
<dbReference type="InterPro" id="IPR056371">
    <property type="entry name" value="DHX37-like_C"/>
</dbReference>
<dbReference type="InterPro" id="IPR011709">
    <property type="entry name" value="DEAD-box_helicase_OB_fold"/>
</dbReference>
<evidence type="ECO:0000256" key="5">
    <source>
        <dbReference type="SAM" id="MobiDB-lite"/>
    </source>
</evidence>
<dbReference type="Pfam" id="PF00271">
    <property type="entry name" value="Helicase_C"/>
    <property type="match status" value="1"/>
</dbReference>
<evidence type="ECO:0000256" key="4">
    <source>
        <dbReference type="ARBA" id="ARBA00022840"/>
    </source>
</evidence>
<dbReference type="Proteomes" id="UP001633002">
    <property type="component" value="Unassembled WGS sequence"/>
</dbReference>
<dbReference type="SMART" id="SM00490">
    <property type="entry name" value="HELICc"/>
    <property type="match status" value="1"/>
</dbReference>
<dbReference type="PANTHER" id="PTHR18934:SF99">
    <property type="entry name" value="ATP-DEPENDENT RNA HELICASE DHX37-RELATED"/>
    <property type="match status" value="1"/>
</dbReference>
<comment type="caution">
    <text evidence="7">The sequence shown here is derived from an EMBL/GenBank/DDBJ whole genome shotgun (WGS) entry which is preliminary data.</text>
</comment>
<evidence type="ECO:0000256" key="2">
    <source>
        <dbReference type="ARBA" id="ARBA00022801"/>
    </source>
</evidence>
<dbReference type="GO" id="GO:0004386">
    <property type="term" value="F:helicase activity"/>
    <property type="evidence" value="ECO:0007669"/>
    <property type="project" value="UniProtKB-KW"/>
</dbReference>
<feature type="region of interest" description="Disordered" evidence="5">
    <location>
        <begin position="1"/>
        <end position="52"/>
    </location>
</feature>
<accession>A0ABD3HGP5</accession>
<keyword evidence="8" id="KW-1185">Reference proteome</keyword>
<organism evidence="7 8">
    <name type="scientific">Riccia sorocarpa</name>
    <dbReference type="NCBI Taxonomy" id="122646"/>
    <lineage>
        <taxon>Eukaryota</taxon>
        <taxon>Viridiplantae</taxon>
        <taxon>Streptophyta</taxon>
        <taxon>Embryophyta</taxon>
        <taxon>Marchantiophyta</taxon>
        <taxon>Marchantiopsida</taxon>
        <taxon>Marchantiidae</taxon>
        <taxon>Marchantiales</taxon>
        <taxon>Ricciaceae</taxon>
        <taxon>Riccia</taxon>
    </lineage>
</organism>
<keyword evidence="3" id="KW-0347">Helicase</keyword>
<proteinExistence type="predicted"/>
<evidence type="ECO:0000256" key="1">
    <source>
        <dbReference type="ARBA" id="ARBA00022741"/>
    </source>
</evidence>
<gene>
    <name evidence="7" type="ORF">R1sor_015824</name>
</gene>
<dbReference type="InterPro" id="IPR048333">
    <property type="entry name" value="HA2_WH"/>
</dbReference>
<dbReference type="SUPFAM" id="SSF52540">
    <property type="entry name" value="P-loop containing nucleoside triphosphate hydrolases"/>
    <property type="match status" value="1"/>
</dbReference>
<dbReference type="CDD" id="cd18791">
    <property type="entry name" value="SF2_C_RHA"/>
    <property type="match status" value="1"/>
</dbReference>
<sequence>MDKITAAVDEDTGAFGSGKNQAEDLSEDQVFENLTESEDDSDLEMSEDEGFREEYVLERLRRTLYSNDSKPGDGSVATLDREEEKESVALNNEDLTKRQMDTDRSTSLAFGLKDIGKGETEPIATTKNAKTVEPGPLHVLPLYAMLPAAAQLKVFGDMPKDRRFVVVATNVAETSITIPGIRYVVDCGRAKEKEFDRSSGISKFEIQWISKASADQRAGRAGRTGPGHCYRLYSSAHFNHSFPTFGRPEIHKSPIEGVVLVMKCMHIDKVANFPFPTPPDRTAVVEAEKCLKSLSALNFQTGLLTPLGQAMAVYPISPRHSRMLLAAIQEAKELSGKVPEAELSLALAYAIAVAAVLSLDDPFLREAGITEEEAAQATEAVQDGMRHKSAFTAEDEVDIFHSNSEQQEDWMVAAEKAKRKARRAKAHAAHLKFRNVSSDAISVANALRAYDQARNAEEFCQIHFLHSRTMSEMSKLRKQLKDLITSNVSETRVKLGDPVDATKGDDFTWSGDLIAKSELSWRESSEKKLSQLQEALVRRAICAGWADKVSRKLSLQERAAIPEAQRKKKVVAYRSCSTEEPIFLHPSSVVAKEAPEYVVYNELVHTSRIYMQRVTSVESSWLVRQGEALCTFSKPLTDPPPWYDPLADEVMCWVTPSYGPHLWELPLHRVTLKKGKHRTAVFACALLQGKVLPSLSDLRPCLTNDPSIILKPESQALKRVSDLMHRIALAAADTRAKLRDCWTKDPLFLYVEIMAWVQSNYQAKVNDIWERLRREALLSGEDLFRKSKR</sequence>
<dbReference type="SMART" id="SM00847">
    <property type="entry name" value="HA2"/>
    <property type="match status" value="1"/>
</dbReference>
<dbReference type="AlphaFoldDB" id="A0ABD3HGP5"/>
<dbReference type="GO" id="GO:0016787">
    <property type="term" value="F:hydrolase activity"/>
    <property type="evidence" value="ECO:0007669"/>
    <property type="project" value="UniProtKB-KW"/>
</dbReference>
<dbReference type="Pfam" id="PF23362">
    <property type="entry name" value="DHX37_C"/>
    <property type="match status" value="1"/>
</dbReference>
<evidence type="ECO:0000256" key="3">
    <source>
        <dbReference type="ARBA" id="ARBA00022806"/>
    </source>
</evidence>
<dbReference type="InterPro" id="IPR001650">
    <property type="entry name" value="Helicase_C-like"/>
</dbReference>
<keyword evidence="2" id="KW-0378">Hydrolase</keyword>
<dbReference type="Gene3D" id="3.40.50.300">
    <property type="entry name" value="P-loop containing nucleotide triphosphate hydrolases"/>
    <property type="match status" value="1"/>
</dbReference>
<evidence type="ECO:0000313" key="7">
    <source>
        <dbReference type="EMBL" id="KAL3689515.1"/>
    </source>
</evidence>
<dbReference type="EMBL" id="JBJQOH010000004">
    <property type="protein sequence ID" value="KAL3689515.1"/>
    <property type="molecule type" value="Genomic_DNA"/>
</dbReference>
<reference evidence="7 8" key="1">
    <citation type="submission" date="2024-09" db="EMBL/GenBank/DDBJ databases">
        <title>Chromosome-scale assembly of Riccia sorocarpa.</title>
        <authorList>
            <person name="Paukszto L."/>
        </authorList>
    </citation>
    <scope>NUCLEOTIDE SEQUENCE [LARGE SCALE GENOMIC DNA]</scope>
    <source>
        <strain evidence="7">LP-2024</strain>
        <tissue evidence="7">Aerial parts of the thallus</tissue>
    </source>
</reference>
<keyword evidence="4" id="KW-0067">ATP-binding</keyword>
<dbReference type="PROSITE" id="PS51194">
    <property type="entry name" value="HELICASE_CTER"/>
    <property type="match status" value="1"/>
</dbReference>
<dbReference type="InterPro" id="IPR027417">
    <property type="entry name" value="P-loop_NTPase"/>
</dbReference>
<protein>
    <recommendedName>
        <fullName evidence="6">Helicase C-terminal domain-containing protein</fullName>
    </recommendedName>
</protein>
<feature type="region of interest" description="Disordered" evidence="5">
    <location>
        <begin position="66"/>
        <end position="86"/>
    </location>
</feature>
<name>A0ABD3HGP5_9MARC</name>